<keyword evidence="1" id="KW-0805">Transcription regulation</keyword>
<dbReference type="InterPro" id="IPR018062">
    <property type="entry name" value="HTH_AraC-typ_CS"/>
</dbReference>
<reference evidence="7 8" key="1">
    <citation type="submission" date="2020-12" db="EMBL/GenBank/DDBJ databases">
        <title>Novel Thalassolituus-related marine hydrocarbonoclastic bacteria mediated algae-derived hydrocarbons mineralization in twilight zone of the northern South China Sea.</title>
        <authorList>
            <person name="Dong C."/>
        </authorList>
    </citation>
    <scope>NUCLEOTIDE SEQUENCE [LARGE SCALE GENOMIC DNA]</scope>
    <source>
        <strain evidence="7 8">IMCC1826</strain>
    </source>
</reference>
<organism evidence="7 8">
    <name type="scientific">Thalassolituus marinus</name>
    <dbReference type="NCBI Taxonomy" id="671053"/>
    <lineage>
        <taxon>Bacteria</taxon>
        <taxon>Pseudomonadati</taxon>
        <taxon>Pseudomonadota</taxon>
        <taxon>Gammaproteobacteria</taxon>
        <taxon>Oceanospirillales</taxon>
        <taxon>Oceanospirillaceae</taxon>
        <taxon>Thalassolituus</taxon>
    </lineage>
</organism>
<feature type="transmembrane region" description="Helical" evidence="5">
    <location>
        <begin position="71"/>
        <end position="90"/>
    </location>
</feature>
<evidence type="ECO:0000256" key="2">
    <source>
        <dbReference type="ARBA" id="ARBA00023125"/>
    </source>
</evidence>
<dbReference type="SUPFAM" id="SSF46689">
    <property type="entry name" value="Homeodomain-like"/>
    <property type="match status" value="1"/>
</dbReference>
<dbReference type="PANTHER" id="PTHR43280">
    <property type="entry name" value="ARAC-FAMILY TRANSCRIPTIONAL REGULATOR"/>
    <property type="match status" value="1"/>
</dbReference>
<feature type="domain" description="HTH araC/xylS-type" evidence="6">
    <location>
        <begin position="227"/>
        <end position="329"/>
    </location>
</feature>
<protein>
    <submittedName>
        <fullName evidence="7">AraC family transcriptional regulator</fullName>
    </submittedName>
</protein>
<keyword evidence="5" id="KW-1133">Transmembrane helix</keyword>
<evidence type="ECO:0000256" key="1">
    <source>
        <dbReference type="ARBA" id="ARBA00023015"/>
    </source>
</evidence>
<comment type="caution">
    <text evidence="7">The sequence shown here is derived from an EMBL/GenBank/DDBJ whole genome shotgun (WGS) entry which is preliminary data.</text>
</comment>
<evidence type="ECO:0000313" key="8">
    <source>
        <dbReference type="Proteomes" id="UP000714380"/>
    </source>
</evidence>
<evidence type="ECO:0000259" key="6">
    <source>
        <dbReference type="PROSITE" id="PS01124"/>
    </source>
</evidence>
<dbReference type="Pfam" id="PF12833">
    <property type="entry name" value="HTH_18"/>
    <property type="match status" value="1"/>
</dbReference>
<feature type="transmembrane region" description="Helical" evidence="5">
    <location>
        <begin position="160"/>
        <end position="178"/>
    </location>
</feature>
<dbReference type="SMART" id="SM00342">
    <property type="entry name" value="HTH_ARAC"/>
    <property type="match status" value="1"/>
</dbReference>
<feature type="compositionally biased region" description="Polar residues" evidence="4">
    <location>
        <begin position="207"/>
        <end position="218"/>
    </location>
</feature>
<feature type="compositionally biased region" description="Low complexity" evidence="4">
    <location>
        <begin position="195"/>
        <end position="206"/>
    </location>
</feature>
<keyword evidence="5" id="KW-0812">Transmembrane</keyword>
<dbReference type="PANTHER" id="PTHR43280:SF29">
    <property type="entry name" value="ARAC-FAMILY TRANSCRIPTIONAL REGULATOR"/>
    <property type="match status" value="1"/>
</dbReference>
<keyword evidence="2" id="KW-0238">DNA-binding</keyword>
<gene>
    <name evidence="7" type="ORF">I9W95_04995</name>
</gene>
<keyword evidence="5" id="KW-0472">Membrane</keyword>
<dbReference type="PROSITE" id="PS01124">
    <property type="entry name" value="HTH_ARAC_FAMILY_2"/>
    <property type="match status" value="1"/>
</dbReference>
<evidence type="ECO:0000313" key="7">
    <source>
        <dbReference type="EMBL" id="MCA6062959.1"/>
    </source>
</evidence>
<proteinExistence type="predicted"/>
<dbReference type="EMBL" id="JAEDAH010000020">
    <property type="protein sequence ID" value="MCA6062959.1"/>
    <property type="molecule type" value="Genomic_DNA"/>
</dbReference>
<dbReference type="Gene3D" id="1.10.10.60">
    <property type="entry name" value="Homeodomain-like"/>
    <property type="match status" value="1"/>
</dbReference>
<evidence type="ECO:0000256" key="3">
    <source>
        <dbReference type="ARBA" id="ARBA00023163"/>
    </source>
</evidence>
<dbReference type="Proteomes" id="UP000714380">
    <property type="component" value="Unassembled WGS sequence"/>
</dbReference>
<keyword evidence="8" id="KW-1185">Reference proteome</keyword>
<evidence type="ECO:0000256" key="4">
    <source>
        <dbReference type="SAM" id="MobiDB-lite"/>
    </source>
</evidence>
<dbReference type="InterPro" id="IPR020449">
    <property type="entry name" value="Tscrpt_reg_AraC-type_HTH"/>
</dbReference>
<feature type="transmembrane region" description="Helical" evidence="5">
    <location>
        <begin position="135"/>
        <end position="154"/>
    </location>
</feature>
<dbReference type="PRINTS" id="PR00032">
    <property type="entry name" value="HTHARAC"/>
</dbReference>
<dbReference type="InterPro" id="IPR009057">
    <property type="entry name" value="Homeodomain-like_sf"/>
</dbReference>
<evidence type="ECO:0000256" key="5">
    <source>
        <dbReference type="SAM" id="Phobius"/>
    </source>
</evidence>
<dbReference type="PROSITE" id="PS00041">
    <property type="entry name" value="HTH_ARAC_FAMILY_1"/>
    <property type="match status" value="1"/>
</dbReference>
<name>A0ABS7ZMM4_9GAMM</name>
<dbReference type="InterPro" id="IPR018060">
    <property type="entry name" value="HTH_AraC"/>
</dbReference>
<dbReference type="RefSeq" id="WP_225672474.1">
    <property type="nucleotide sequence ID" value="NZ_JAEDAH010000020.1"/>
</dbReference>
<feature type="transmembrane region" description="Helical" evidence="5">
    <location>
        <begin position="41"/>
        <end position="62"/>
    </location>
</feature>
<accession>A0ABS7ZMM4</accession>
<feature type="transmembrane region" description="Helical" evidence="5">
    <location>
        <begin position="14"/>
        <end position="35"/>
    </location>
</feature>
<keyword evidence="3" id="KW-0804">Transcription</keyword>
<feature type="transmembrane region" description="Helical" evidence="5">
    <location>
        <begin position="102"/>
        <end position="123"/>
    </location>
</feature>
<sequence>MLSLLLLRDFHNTVAARLFVLLLAAANMHLFHQWIAEDWRGYSFVIQSATPALFWMCCRIIFVSPDASRSLIWGLAFYSFCGPLLFLLIGQPPWLHLVLKAIPQWLEYLLIIIGWWEVIVHWNDDLVEARRRLRGGVMLATGIAVGWGIFSFNLRIGDAVSRYMAIDAAILILAWLLLQGRSALWDLMPRDPRQPAAAPLPQQDLQHTTPSADSSESNNPPPAEELEQLTQLMHEGFYRRENLTLAVLADALAIPEYRLRATINKSLGYSNFNEYINELRIGEAADRLVSEPDTPVTNIALDVGYRTMSSFNRAFRKIHNTTPSEYREHRGQLPVS</sequence>
<feature type="region of interest" description="Disordered" evidence="4">
    <location>
        <begin position="195"/>
        <end position="223"/>
    </location>
</feature>